<comment type="caution">
    <text evidence="1">The sequence shown here is derived from an EMBL/GenBank/DDBJ whole genome shotgun (WGS) entry which is preliminary data.</text>
</comment>
<proteinExistence type="predicted"/>
<evidence type="ECO:0000313" key="2">
    <source>
        <dbReference type="Proteomes" id="UP001162164"/>
    </source>
</evidence>
<organism evidence="1 2">
    <name type="scientific">Molorchus minor</name>
    <dbReference type="NCBI Taxonomy" id="1323400"/>
    <lineage>
        <taxon>Eukaryota</taxon>
        <taxon>Metazoa</taxon>
        <taxon>Ecdysozoa</taxon>
        <taxon>Arthropoda</taxon>
        <taxon>Hexapoda</taxon>
        <taxon>Insecta</taxon>
        <taxon>Pterygota</taxon>
        <taxon>Neoptera</taxon>
        <taxon>Endopterygota</taxon>
        <taxon>Coleoptera</taxon>
        <taxon>Polyphaga</taxon>
        <taxon>Cucujiformia</taxon>
        <taxon>Chrysomeloidea</taxon>
        <taxon>Cerambycidae</taxon>
        <taxon>Lamiinae</taxon>
        <taxon>Monochamini</taxon>
        <taxon>Molorchus</taxon>
    </lineage>
</organism>
<dbReference type="PANTHER" id="PTHR47331:SF5">
    <property type="entry name" value="RIBONUCLEASE H"/>
    <property type="match status" value="1"/>
</dbReference>
<name>A0ABQ9JIF8_9CUCU</name>
<protein>
    <submittedName>
        <fullName evidence="1">Uncharacterized protein</fullName>
    </submittedName>
</protein>
<keyword evidence="2" id="KW-1185">Reference proteome</keyword>
<dbReference type="PANTHER" id="PTHR47331">
    <property type="entry name" value="PHD-TYPE DOMAIN-CONTAINING PROTEIN"/>
    <property type="match status" value="1"/>
</dbReference>
<dbReference type="EMBL" id="JAPWTJ010000506">
    <property type="protein sequence ID" value="KAJ8977835.1"/>
    <property type="molecule type" value="Genomic_DNA"/>
</dbReference>
<reference evidence="1" key="1">
    <citation type="journal article" date="2023" name="Insect Mol. Biol.">
        <title>Genome sequencing provides insights into the evolution of gene families encoding plant cell wall-degrading enzymes in longhorned beetles.</title>
        <authorList>
            <person name="Shin N.R."/>
            <person name="Okamura Y."/>
            <person name="Kirsch R."/>
            <person name="Pauchet Y."/>
        </authorList>
    </citation>
    <scope>NUCLEOTIDE SEQUENCE</scope>
    <source>
        <strain evidence="1">MMC_N1</strain>
    </source>
</reference>
<gene>
    <name evidence="1" type="ORF">NQ317_011919</name>
</gene>
<evidence type="ECO:0000313" key="1">
    <source>
        <dbReference type="EMBL" id="KAJ8977835.1"/>
    </source>
</evidence>
<dbReference type="Proteomes" id="UP001162164">
    <property type="component" value="Unassembled WGS sequence"/>
</dbReference>
<accession>A0ABQ9JIF8</accession>
<sequence length="163" mass="18829">MRQVKQFTFTANFDIDIFDRYSSLTKLQRVYAYCLRFIKNAKIKGENRGERTIGALSIEELNEVSTKLIRHIQEREFSQDLACLERAQPLPRKSKLLTLNPFLDKGGLVRVGGRIANSSFQSDKKYPILLPQKHKFTDLLIRSEHVATDVPAFLDPLVQRVHI</sequence>